<keyword evidence="1" id="KW-0472">Membrane</keyword>
<name>A0ABN5THQ8_9PSED</name>
<keyword evidence="3" id="KW-1185">Reference proteome</keyword>
<dbReference type="EMBL" id="CP034337">
    <property type="protein sequence ID" value="AZL74675.1"/>
    <property type="molecule type" value="Genomic_DNA"/>
</dbReference>
<proteinExistence type="predicted"/>
<evidence type="ECO:0000313" key="2">
    <source>
        <dbReference type="EMBL" id="AZL74675.1"/>
    </source>
</evidence>
<feature type="transmembrane region" description="Helical" evidence="1">
    <location>
        <begin position="72"/>
        <end position="90"/>
    </location>
</feature>
<accession>A0ABN5THQ8</accession>
<organism evidence="2 3">
    <name type="scientific">Pseudomonas oryziphila</name>
    <dbReference type="NCBI Taxonomy" id="2894079"/>
    <lineage>
        <taxon>Bacteria</taxon>
        <taxon>Pseudomonadati</taxon>
        <taxon>Pseudomonadota</taxon>
        <taxon>Gammaproteobacteria</taxon>
        <taxon>Pseudomonadales</taxon>
        <taxon>Pseudomonadaceae</taxon>
        <taxon>Pseudomonas</taxon>
    </lineage>
</organism>
<dbReference type="Proteomes" id="UP000272622">
    <property type="component" value="Chromosome"/>
</dbReference>
<keyword evidence="1" id="KW-0812">Transmembrane</keyword>
<gene>
    <name evidence="2" type="ORF">EI693_16970</name>
</gene>
<feature type="transmembrane region" description="Helical" evidence="1">
    <location>
        <begin position="31"/>
        <end position="52"/>
    </location>
</feature>
<evidence type="ECO:0000256" key="1">
    <source>
        <dbReference type="SAM" id="Phobius"/>
    </source>
</evidence>
<dbReference type="RefSeq" id="WP_125464724.1">
    <property type="nucleotide sequence ID" value="NZ_CP034337.1"/>
</dbReference>
<sequence length="95" mass="10789">MSVFEFFLIVVVDVPITLLVRRYLCSVSSSVFLVVLAYFHAIAVGGFYVTLLKGDDVFFVGIEPGDNFFRDLMFVNVGVFIMVMFHGWSVSSRYK</sequence>
<reference evidence="2 3" key="1">
    <citation type="submission" date="2018-12" db="EMBL/GenBank/DDBJ databases">
        <authorList>
            <person name="Li S."/>
            <person name="Yang R."/>
            <person name="Chen G."/>
            <person name="Zou L."/>
            <person name="Zhang C."/>
            <person name="Chen Y."/>
            <person name="Liu Z."/>
            <person name="Li Y."/>
            <person name="Yan Y."/>
            <person name="Huang M."/>
            <person name="Chen T."/>
        </authorList>
    </citation>
    <scope>NUCLEOTIDE SEQUENCE [LARGE SCALE GENOMIC DNA]</scope>
    <source>
        <strain evidence="2 3">2014</strain>
    </source>
</reference>
<evidence type="ECO:0000313" key="3">
    <source>
        <dbReference type="Proteomes" id="UP000272622"/>
    </source>
</evidence>
<protein>
    <submittedName>
        <fullName evidence="2">Uncharacterized protein</fullName>
    </submittedName>
</protein>
<feature type="transmembrane region" description="Helical" evidence="1">
    <location>
        <begin position="6"/>
        <end position="24"/>
    </location>
</feature>
<keyword evidence="1" id="KW-1133">Transmembrane helix</keyword>